<accession>A0A557SUU6</accession>
<keyword evidence="3" id="KW-1185">Reference proteome</keyword>
<gene>
    <name evidence="2" type="ORF">NARC_80110</name>
</gene>
<dbReference type="AlphaFoldDB" id="A0A557SUU6"/>
<dbReference type="Proteomes" id="UP000315289">
    <property type="component" value="Unassembled WGS sequence"/>
</dbReference>
<feature type="transmembrane region" description="Helical" evidence="1">
    <location>
        <begin position="7"/>
        <end position="26"/>
    </location>
</feature>
<keyword evidence="1" id="KW-0812">Transmembrane</keyword>
<dbReference type="EMBL" id="VOAH01000008">
    <property type="protein sequence ID" value="TVP40382.1"/>
    <property type="molecule type" value="Genomic_DNA"/>
</dbReference>
<dbReference type="RefSeq" id="WP_144731608.1">
    <property type="nucleotide sequence ID" value="NZ_ML675584.1"/>
</dbReference>
<protein>
    <submittedName>
        <fullName evidence="2">Uncharacterized protein</fullName>
    </submittedName>
</protein>
<dbReference type="OrthoDB" id="10392at2157"/>
<evidence type="ECO:0000256" key="1">
    <source>
        <dbReference type="SAM" id="Phobius"/>
    </source>
</evidence>
<keyword evidence="1" id="KW-1133">Transmembrane helix</keyword>
<proteinExistence type="predicted"/>
<evidence type="ECO:0000313" key="3">
    <source>
        <dbReference type="Proteomes" id="UP000315289"/>
    </source>
</evidence>
<name>A0A557SUU6_9ARCH</name>
<comment type="caution">
    <text evidence="2">The sequence shown here is derived from an EMBL/GenBank/DDBJ whole genome shotgun (WGS) entry which is preliminary data.</text>
</comment>
<reference evidence="2 3" key="1">
    <citation type="journal article" date="2019" name="Front. Microbiol.">
        <title>Ammonia Oxidation by the Arctic Terrestrial Thaumarchaeote Candidatus Nitrosocosmicus arcticus Is Stimulated by Increasing Temperatures.</title>
        <authorList>
            <person name="Alves R.J.E."/>
            <person name="Kerou M."/>
            <person name="Zappe A."/>
            <person name="Bittner R."/>
            <person name="Abby S.S."/>
            <person name="Schmidt H.A."/>
            <person name="Pfeifer K."/>
            <person name="Schleper C."/>
        </authorList>
    </citation>
    <scope>NUCLEOTIDE SEQUENCE [LARGE SCALE GENOMIC DNA]</scope>
    <source>
        <strain evidence="2 3">Kfb</strain>
    </source>
</reference>
<sequence>MNITKPHLLIVGLTVITVILIYYYYYEMVVLQEKQPQPEQVITPENKGIFGVNEIYPTVEDGREWFLNMEDPLSDKSFSITSDVPIVKNVEDGLAWSINDTQIRMNVGTPDNAQPWKNIEMTGYVKIRSVYDINQENEGGISNTDSESLAPDLTWRARGGSHNNQNPCEGTALNGGIDIVNMEAAWKKEIWHTGGYTDSRGSAQATENALLDRWIGWKTIMYNLDNNTSVKMESFIDDNNDNVWKKVNEVTDEGGWFANSSDEEFNSANCNRVKDYIITNSGPIATFRADNIALDFKNLSIREIQPA</sequence>
<evidence type="ECO:0000313" key="2">
    <source>
        <dbReference type="EMBL" id="TVP40382.1"/>
    </source>
</evidence>
<organism evidence="2 3">
    <name type="scientific">Candidatus Nitrosocosmicus arcticus</name>
    <dbReference type="NCBI Taxonomy" id="2035267"/>
    <lineage>
        <taxon>Archaea</taxon>
        <taxon>Nitrososphaerota</taxon>
        <taxon>Nitrososphaeria</taxon>
        <taxon>Nitrososphaerales</taxon>
        <taxon>Nitrososphaeraceae</taxon>
        <taxon>Candidatus Nitrosocosmicus</taxon>
    </lineage>
</organism>
<keyword evidence="1" id="KW-0472">Membrane</keyword>